<evidence type="ECO:0000256" key="1">
    <source>
        <dbReference type="SAM" id="SignalP"/>
    </source>
</evidence>
<dbReference type="EMBL" id="NIOF01000004">
    <property type="protein sequence ID" value="OWQ90669.1"/>
    <property type="molecule type" value="Genomic_DNA"/>
</dbReference>
<reference evidence="2 3" key="1">
    <citation type="journal article" date="2008" name="Int. J. Syst. Evol. Microbiol.">
        <title>Description of Roseateles aquatilis sp. nov. and Roseateles terrae sp. nov., in the class Betaproteobacteria, and emended description of the genus Roseateles.</title>
        <authorList>
            <person name="Gomila M."/>
            <person name="Bowien B."/>
            <person name="Falsen E."/>
            <person name="Moore E.R."/>
            <person name="Lalucat J."/>
        </authorList>
    </citation>
    <scope>NUCLEOTIDE SEQUENCE [LARGE SCALE GENOMIC DNA]</scope>
    <source>
        <strain evidence="2 3">CCUG 48205</strain>
    </source>
</reference>
<dbReference type="AlphaFoldDB" id="A0A246JDJ2"/>
<dbReference type="RefSeq" id="WP_088384876.1">
    <property type="nucleotide sequence ID" value="NZ_NIOF01000004.1"/>
</dbReference>
<evidence type="ECO:0000313" key="2">
    <source>
        <dbReference type="EMBL" id="OWQ90669.1"/>
    </source>
</evidence>
<protein>
    <recommendedName>
        <fullName evidence="4">Porin domain-containing protein</fullName>
    </recommendedName>
</protein>
<organism evidence="2 3">
    <name type="scientific">Roseateles aquatilis</name>
    <dbReference type="NCBI Taxonomy" id="431061"/>
    <lineage>
        <taxon>Bacteria</taxon>
        <taxon>Pseudomonadati</taxon>
        <taxon>Pseudomonadota</taxon>
        <taxon>Betaproteobacteria</taxon>
        <taxon>Burkholderiales</taxon>
        <taxon>Sphaerotilaceae</taxon>
        <taxon>Roseateles</taxon>
    </lineage>
</organism>
<accession>A0A246JDJ2</accession>
<keyword evidence="3" id="KW-1185">Reference proteome</keyword>
<evidence type="ECO:0000313" key="3">
    <source>
        <dbReference type="Proteomes" id="UP000197468"/>
    </source>
</evidence>
<name>A0A246JDJ2_9BURK</name>
<sequence length="429" mass="47043">MSGRVGCRLARRGLLVLLLGCGARALAAPAPPAEEDALAIADAMLKDRPAEPAAQTRHRVFVEGSAAYGGSNAATRQTSTVASLDYWLRQNLGGGWSGLWSGRLDGTRDSRSRPSTDWTHTLRELAVEWQPDPRWVLDLGRINAQYGEAIAFNPSDVFREGALRSVTSVVPANLRTNRQGVVMARMQYLWQDGSVQAVLAPRIDGRSSATFSPDWGATNPRQRWLLAVSQKLGAEVTPQIMLTGGEGMSPLAAMSVSFLPLAETVAYVEASTGRRRSTLSRIGLWPDDTSMRTQVAVGANWNPLPGATFGLEFDYDGVANDAAQRHALEQMPLRMRQAYGAALIQYQTLQDRRQWFVSASWKDALGPGTDISALARIDGDAPARQYWLEVRHRFDATEVAVRLLWRRNPALGATPDAYRQAGLLLSHYF</sequence>
<proteinExistence type="predicted"/>
<feature type="chain" id="PRO_5012602867" description="Porin domain-containing protein" evidence="1">
    <location>
        <begin position="28"/>
        <end position="429"/>
    </location>
</feature>
<keyword evidence="1" id="KW-0732">Signal</keyword>
<comment type="caution">
    <text evidence="2">The sequence shown here is derived from an EMBL/GenBank/DDBJ whole genome shotgun (WGS) entry which is preliminary data.</text>
</comment>
<gene>
    <name evidence="2" type="ORF">CDN99_10765</name>
</gene>
<evidence type="ECO:0008006" key="4">
    <source>
        <dbReference type="Google" id="ProtNLM"/>
    </source>
</evidence>
<dbReference type="OrthoDB" id="6495687at2"/>
<dbReference type="Proteomes" id="UP000197468">
    <property type="component" value="Unassembled WGS sequence"/>
</dbReference>
<feature type="signal peptide" evidence="1">
    <location>
        <begin position="1"/>
        <end position="27"/>
    </location>
</feature>